<organism evidence="3 4">
    <name type="scientific">Elysia marginata</name>
    <dbReference type="NCBI Taxonomy" id="1093978"/>
    <lineage>
        <taxon>Eukaryota</taxon>
        <taxon>Metazoa</taxon>
        <taxon>Spiralia</taxon>
        <taxon>Lophotrochozoa</taxon>
        <taxon>Mollusca</taxon>
        <taxon>Gastropoda</taxon>
        <taxon>Heterobranchia</taxon>
        <taxon>Euthyneura</taxon>
        <taxon>Panpulmonata</taxon>
        <taxon>Sacoglossa</taxon>
        <taxon>Placobranchoidea</taxon>
        <taxon>Plakobranchidae</taxon>
        <taxon>Elysia</taxon>
    </lineage>
</organism>
<dbReference type="Proteomes" id="UP000762676">
    <property type="component" value="Unassembled WGS sequence"/>
</dbReference>
<proteinExistence type="predicted"/>
<dbReference type="EMBL" id="BMAT01010607">
    <property type="protein sequence ID" value="GFS28018.1"/>
    <property type="molecule type" value="Genomic_DNA"/>
</dbReference>
<keyword evidence="4" id="KW-1185">Reference proteome</keyword>
<feature type="region of interest" description="Disordered" evidence="2">
    <location>
        <begin position="290"/>
        <end position="349"/>
    </location>
</feature>
<evidence type="ECO:0000256" key="1">
    <source>
        <dbReference type="SAM" id="Coils"/>
    </source>
</evidence>
<feature type="coiled-coil region" evidence="1">
    <location>
        <begin position="69"/>
        <end position="117"/>
    </location>
</feature>
<accession>A0AAV4K171</accession>
<gene>
    <name evidence="3" type="ORF">ElyMa_005327300</name>
</gene>
<feature type="compositionally biased region" description="Polar residues" evidence="2">
    <location>
        <begin position="290"/>
        <end position="304"/>
    </location>
</feature>
<evidence type="ECO:0000313" key="4">
    <source>
        <dbReference type="Proteomes" id="UP000762676"/>
    </source>
</evidence>
<evidence type="ECO:0000256" key="2">
    <source>
        <dbReference type="SAM" id="MobiDB-lite"/>
    </source>
</evidence>
<feature type="compositionally biased region" description="Polar residues" evidence="2">
    <location>
        <begin position="320"/>
        <end position="349"/>
    </location>
</feature>
<dbReference type="Gene3D" id="3.30.70.1820">
    <property type="entry name" value="L1 transposable element, RRM domain"/>
    <property type="match status" value="1"/>
</dbReference>
<evidence type="ECO:0000313" key="3">
    <source>
        <dbReference type="EMBL" id="GFS28018.1"/>
    </source>
</evidence>
<protein>
    <submittedName>
        <fullName evidence="3">Uncharacterized protein</fullName>
    </submittedName>
</protein>
<name>A0AAV4K171_9GAST</name>
<comment type="caution">
    <text evidence="3">The sequence shown here is derived from an EMBL/GenBank/DDBJ whole genome shotgun (WGS) entry which is preliminary data.</text>
</comment>
<dbReference type="AlphaFoldDB" id="A0AAV4K171"/>
<sequence length="369" mass="41779">MPKAKRKKSCTSSNNNNPEESHDSDTFNNMSGSERLCEQLDSMESRLGQKIDKNSQRMAECVERLGSALFDIQRELELTKEQVKNLKSERQILVEEVEQLKINFDFLKEQNNTLEQYTRTNNIRIFGVKDTFKHESAEETEQIGIKLIKKHLNINIEEKDIDSVHRLGIFKNGSDRAIIVRFLSRKTATKILANRRRLKGTGVALAEDLTRTNLDRLYKVKALEGVKSAWSKKGTIYACGHNGKILKVEPKCSLGVFNDLLKTTTKPFKQVHRPPQSTHMQGQERQLQKATIDSRMSQASVMRKSNSDGDLSAIFPTRGTHLTMNDQHTSPGPRQSTPHSEIISNGTKSITCTSVQNKLLDIANGEKED</sequence>
<reference evidence="3 4" key="1">
    <citation type="journal article" date="2021" name="Elife">
        <title>Chloroplast acquisition without the gene transfer in kleptoplastic sea slugs, Plakobranchus ocellatus.</title>
        <authorList>
            <person name="Maeda T."/>
            <person name="Takahashi S."/>
            <person name="Yoshida T."/>
            <person name="Shimamura S."/>
            <person name="Takaki Y."/>
            <person name="Nagai Y."/>
            <person name="Toyoda A."/>
            <person name="Suzuki Y."/>
            <person name="Arimoto A."/>
            <person name="Ishii H."/>
            <person name="Satoh N."/>
            <person name="Nishiyama T."/>
            <person name="Hasebe M."/>
            <person name="Maruyama T."/>
            <person name="Minagawa J."/>
            <person name="Obokata J."/>
            <person name="Shigenobu S."/>
        </authorList>
    </citation>
    <scope>NUCLEOTIDE SEQUENCE [LARGE SCALE GENOMIC DNA]</scope>
</reference>
<keyword evidence="1" id="KW-0175">Coiled coil</keyword>
<feature type="region of interest" description="Disordered" evidence="2">
    <location>
        <begin position="1"/>
        <end position="31"/>
    </location>
</feature>